<evidence type="ECO:0000259" key="7">
    <source>
        <dbReference type="Pfam" id="PF07200"/>
    </source>
</evidence>
<evidence type="ECO:0000313" key="8">
    <source>
        <dbReference type="EMBL" id="CAD9631464.1"/>
    </source>
</evidence>
<comment type="similarity">
    <text evidence="2">Belongs to the VPS37 family.</text>
</comment>
<dbReference type="EMBL" id="HBGZ01032720">
    <property type="protein sequence ID" value="CAD9631464.1"/>
    <property type="molecule type" value="Transcribed_RNA"/>
</dbReference>
<evidence type="ECO:0000256" key="6">
    <source>
        <dbReference type="SAM" id="MobiDB-lite"/>
    </source>
</evidence>
<evidence type="ECO:0000256" key="2">
    <source>
        <dbReference type="ARBA" id="ARBA00007617"/>
    </source>
</evidence>
<dbReference type="AlphaFoldDB" id="A0A7S2Q374"/>
<accession>A0A7S2Q374</accession>
<gene>
    <name evidence="8" type="ORF">SMAR0320_LOCUS23403</name>
</gene>
<keyword evidence="3" id="KW-0813">Transport</keyword>
<dbReference type="GO" id="GO:0043162">
    <property type="term" value="P:ubiquitin-dependent protein catabolic process via the multivesicular body sorting pathway"/>
    <property type="evidence" value="ECO:0007669"/>
    <property type="project" value="TreeGrafter"/>
</dbReference>
<name>A0A7S2Q374_9STRA</name>
<dbReference type="GO" id="GO:0006623">
    <property type="term" value="P:protein targeting to vacuole"/>
    <property type="evidence" value="ECO:0007669"/>
    <property type="project" value="TreeGrafter"/>
</dbReference>
<sequence>MGFPLIVRVSPPADNTKAPQMTLHGVIASHNWLDIRMRVIGYAPILSDQSWRSSKLKLGDAVYAVIHHFQLHPPSISQVVDENLSRLQQTLSGTSNNNATNRSNPPSTTSSSNNTHNKSNGVNVQAQVIDKKEAACKVDEEELSSLIPRVPSNFPEIEELSLSELNDFVNNKATLDKFINKISVVDALKELKESIEMSNVDTATANLALEEKVESTCMEVETLKQDLKSNVEKYRELDARRAAMTRPPEIHEAVRELTSAKKKALNESDEFADDWVESGGSDVSAFVKKFMDTRVLHHTRAAKAERLKMSM</sequence>
<evidence type="ECO:0000256" key="5">
    <source>
        <dbReference type="ARBA" id="ARBA00022927"/>
    </source>
</evidence>
<dbReference type="PANTHER" id="PTHR13678:SF2">
    <property type="entry name" value="VACUOLAR PROTEIN SORTING-ASSOCIATED PROTEIN 37A"/>
    <property type="match status" value="1"/>
</dbReference>
<dbReference type="Pfam" id="PF07200">
    <property type="entry name" value="Mod_r"/>
    <property type="match status" value="1"/>
</dbReference>
<feature type="domain" description="VPS37 C-terminal" evidence="7">
    <location>
        <begin position="158"/>
        <end position="304"/>
    </location>
</feature>
<organism evidence="8">
    <name type="scientific">Skeletonema marinoi</name>
    <dbReference type="NCBI Taxonomy" id="267567"/>
    <lineage>
        <taxon>Eukaryota</taxon>
        <taxon>Sar</taxon>
        <taxon>Stramenopiles</taxon>
        <taxon>Ochrophyta</taxon>
        <taxon>Bacillariophyta</taxon>
        <taxon>Coscinodiscophyceae</taxon>
        <taxon>Thalassiosirophycidae</taxon>
        <taxon>Thalassiosirales</taxon>
        <taxon>Skeletonemataceae</taxon>
        <taxon>Skeletonema</taxon>
        <taxon>Skeletonema marinoi-dohrnii complex</taxon>
    </lineage>
</organism>
<feature type="region of interest" description="Disordered" evidence="6">
    <location>
        <begin position="91"/>
        <end position="123"/>
    </location>
</feature>
<keyword evidence="4" id="KW-0967">Endosome</keyword>
<proteinExistence type="inferred from homology"/>
<keyword evidence="5" id="KW-0653">Protein transport</keyword>
<dbReference type="GO" id="GO:0000813">
    <property type="term" value="C:ESCRT I complex"/>
    <property type="evidence" value="ECO:0007669"/>
    <property type="project" value="TreeGrafter"/>
</dbReference>
<reference evidence="8" key="1">
    <citation type="submission" date="2021-01" db="EMBL/GenBank/DDBJ databases">
        <authorList>
            <person name="Corre E."/>
            <person name="Pelletier E."/>
            <person name="Niang G."/>
            <person name="Scheremetjew M."/>
            <person name="Finn R."/>
            <person name="Kale V."/>
            <person name="Holt S."/>
            <person name="Cochrane G."/>
            <person name="Meng A."/>
            <person name="Brown T."/>
            <person name="Cohen L."/>
        </authorList>
    </citation>
    <scope>NUCLEOTIDE SEQUENCE</scope>
    <source>
        <strain evidence="8">SM1012Den-03</strain>
    </source>
</reference>
<evidence type="ECO:0000256" key="1">
    <source>
        <dbReference type="ARBA" id="ARBA00004177"/>
    </source>
</evidence>
<dbReference type="InterPro" id="IPR009851">
    <property type="entry name" value="Mod_r"/>
</dbReference>
<protein>
    <recommendedName>
        <fullName evidence="7">VPS37 C-terminal domain-containing protein</fullName>
    </recommendedName>
</protein>
<evidence type="ECO:0000256" key="4">
    <source>
        <dbReference type="ARBA" id="ARBA00022753"/>
    </source>
</evidence>
<comment type="subcellular location">
    <subcellularLocation>
        <location evidence="1">Endosome</location>
    </subcellularLocation>
</comment>
<dbReference type="PANTHER" id="PTHR13678">
    <property type="entry name" value="VACUOLAR PROTEIN SORTING-ASSOCIATED PROTEIN 37"/>
    <property type="match status" value="1"/>
</dbReference>
<evidence type="ECO:0000256" key="3">
    <source>
        <dbReference type="ARBA" id="ARBA00022448"/>
    </source>
</evidence>
<feature type="compositionally biased region" description="Low complexity" evidence="6">
    <location>
        <begin position="92"/>
        <end position="120"/>
    </location>
</feature>
<dbReference type="GO" id="GO:0006612">
    <property type="term" value="P:protein targeting to membrane"/>
    <property type="evidence" value="ECO:0007669"/>
    <property type="project" value="TreeGrafter"/>
</dbReference>